<gene>
    <name evidence="2" type="ORF">HO133_000771</name>
</gene>
<evidence type="ECO:0000313" key="3">
    <source>
        <dbReference type="Proteomes" id="UP000593566"/>
    </source>
</evidence>
<organism evidence="2 3">
    <name type="scientific">Letharia lupina</name>
    <dbReference type="NCBI Taxonomy" id="560253"/>
    <lineage>
        <taxon>Eukaryota</taxon>
        <taxon>Fungi</taxon>
        <taxon>Dikarya</taxon>
        <taxon>Ascomycota</taxon>
        <taxon>Pezizomycotina</taxon>
        <taxon>Lecanoromycetes</taxon>
        <taxon>OSLEUM clade</taxon>
        <taxon>Lecanoromycetidae</taxon>
        <taxon>Lecanorales</taxon>
        <taxon>Lecanorineae</taxon>
        <taxon>Parmeliaceae</taxon>
        <taxon>Letharia</taxon>
    </lineage>
</organism>
<keyword evidence="3" id="KW-1185">Reference proteome</keyword>
<evidence type="ECO:0000256" key="1">
    <source>
        <dbReference type="SAM" id="SignalP"/>
    </source>
</evidence>
<evidence type="ECO:0000313" key="2">
    <source>
        <dbReference type="EMBL" id="KAF6222724.1"/>
    </source>
</evidence>
<proteinExistence type="predicted"/>
<sequence length="329" mass="36152">MRFHTHQVFGALLGVCVWVAVARSVLDSKRFTPEERELSANSYDEYADIEARNASLLFARDTDGPMADDTPPGFGCRSMCGIGTPSTSSKRQLEDRSWLQKRVFEPFPPTPNTQKARDQYMITHVDGLQTGQEIVPYEDNVDDYATAVTGALGTTTVTFGMRGICGCTWLAVISQKRVYLGHYWESLSFGKPEGATYRLQFATQVTNFLTTGYKGQPSLASVAADFQGDPGLQAYIYTPESEAKPGTQEYPDKIAKMVSTVNALVGVEPTVRTYDAQDAKTPGGQKILETTGAGHMLFNYDPTGGSRAKPNAWRILWESQVVAVGQWKA</sequence>
<dbReference type="RefSeq" id="XP_037152070.1">
    <property type="nucleotide sequence ID" value="XM_037291708.1"/>
</dbReference>
<keyword evidence="1" id="KW-0732">Signal</keyword>
<dbReference type="AlphaFoldDB" id="A0A8H6FCF0"/>
<dbReference type="Proteomes" id="UP000593566">
    <property type="component" value="Unassembled WGS sequence"/>
</dbReference>
<feature type="signal peptide" evidence="1">
    <location>
        <begin position="1"/>
        <end position="22"/>
    </location>
</feature>
<name>A0A8H6FCF0_9LECA</name>
<protein>
    <submittedName>
        <fullName evidence="2">Uncharacterized protein</fullName>
    </submittedName>
</protein>
<accession>A0A8H6FCF0</accession>
<feature type="chain" id="PRO_5034171313" evidence="1">
    <location>
        <begin position="23"/>
        <end position="329"/>
    </location>
</feature>
<reference evidence="2 3" key="1">
    <citation type="journal article" date="2020" name="Genomics">
        <title>Complete, high-quality genomes from long-read metagenomic sequencing of two wolf lichen thalli reveals enigmatic genome architecture.</title>
        <authorList>
            <person name="McKenzie S.K."/>
            <person name="Walston R.F."/>
            <person name="Allen J.L."/>
        </authorList>
    </citation>
    <scope>NUCLEOTIDE SEQUENCE [LARGE SCALE GENOMIC DNA]</scope>
    <source>
        <strain evidence="2">WasteWater1</strain>
    </source>
</reference>
<dbReference type="GeneID" id="59329189"/>
<comment type="caution">
    <text evidence="2">The sequence shown here is derived from an EMBL/GenBank/DDBJ whole genome shotgun (WGS) entry which is preliminary data.</text>
</comment>
<dbReference type="EMBL" id="JACCJB010000011">
    <property type="protein sequence ID" value="KAF6222724.1"/>
    <property type="molecule type" value="Genomic_DNA"/>
</dbReference>